<accession>A0AAJ1P9N9</accession>
<dbReference type="PANTHER" id="PTHR32039">
    <property type="entry name" value="MAGNESIUM-CHELATASE SUBUNIT CHLI"/>
    <property type="match status" value="1"/>
</dbReference>
<dbReference type="PANTHER" id="PTHR32039:SF7">
    <property type="entry name" value="COMPETENCE PROTEIN COMM"/>
    <property type="match status" value="1"/>
</dbReference>
<evidence type="ECO:0000313" key="5">
    <source>
        <dbReference type="EMBL" id="MDH7899317.1"/>
    </source>
</evidence>
<evidence type="ECO:0000313" key="6">
    <source>
        <dbReference type="Proteomes" id="UP001157379"/>
    </source>
</evidence>
<dbReference type="RefSeq" id="WP_033501275.1">
    <property type="nucleotide sequence ID" value="NZ_JAOPLZ010000006.1"/>
</dbReference>
<comment type="caution">
    <text evidence="5">The sequence shown here is derived from an EMBL/GenBank/DDBJ whole genome shotgun (WGS) entry which is preliminary data.</text>
</comment>
<comment type="similarity">
    <text evidence="1">Belongs to the Mg-chelatase subunits D/I family. ComM subfamily.</text>
</comment>
<evidence type="ECO:0000256" key="1">
    <source>
        <dbReference type="ARBA" id="ARBA00006354"/>
    </source>
</evidence>
<dbReference type="SUPFAM" id="SSF52540">
    <property type="entry name" value="P-loop containing nucleoside triphosphate hydrolases"/>
    <property type="match status" value="1"/>
</dbReference>
<dbReference type="Proteomes" id="UP001157379">
    <property type="component" value="Unassembled WGS sequence"/>
</dbReference>
<organism evidence="5 6">
    <name type="scientific">Bifidobacterium catenulatum subsp. kashiwanohense</name>
    <dbReference type="NCBI Taxonomy" id="630129"/>
    <lineage>
        <taxon>Bacteria</taxon>
        <taxon>Bacillati</taxon>
        <taxon>Actinomycetota</taxon>
        <taxon>Actinomycetes</taxon>
        <taxon>Bifidobacteriales</taxon>
        <taxon>Bifidobacteriaceae</taxon>
        <taxon>Bifidobacterium</taxon>
    </lineage>
</organism>
<dbReference type="EMBL" id="JAOPMD010000006">
    <property type="protein sequence ID" value="MDH7899317.1"/>
    <property type="molecule type" value="Genomic_DNA"/>
</dbReference>
<keyword evidence="3" id="KW-0067">ATP-binding</keyword>
<dbReference type="SUPFAM" id="SSF54211">
    <property type="entry name" value="Ribosomal protein S5 domain 2-like"/>
    <property type="match status" value="1"/>
</dbReference>
<sequence length="509" mass="54215">MAIGSALSVGLIGLKAFIIQIQAFVSPGLPYFSIIGLPDTSLSEARERVKSACQASGAKWPETRVTVNLSPASMPKRGSSHDLAIAASVLSASGTIPHDCLNDTVVLGEVNLDGTVLPVNGLLPILLHARDQGVCKVIVPHANLDEAALVPDVNAIGVRHVGELIELMGGTAKYEIADLIRDVNPNDDTMSTCPPPGDMNEVMGQETAKWALEVAAAGGHHLMMTGPPGTGKTMLASRIPGVMSPLSESEQLEVASIRSLCGTLPSYGISDIPPFEAPHHTASTASLVGGGAGLAQPGAITRAHRGILFMDEAPEFSARTLQTLREPLESGYVAISRAKGTTYYPARFQLIMAANPCPCGYAYGNGERCTCKEKDRIKYFSRLSGPILDRIDIQIEVPPVERINPGMSPSGESSHAIRLRVIVARQTAQERFREFGWVCNAQATGTWLRANTSTKAIELVNHALASERLSLRGADRAMRLAWTLADLSGKTSPGPEEMMQGISMRTKLT</sequence>
<gene>
    <name evidence="5" type="ORF">OB936_03685</name>
</gene>
<dbReference type="AlphaFoldDB" id="A0AAJ1P9N9"/>
<keyword evidence="2" id="KW-0547">Nucleotide-binding</keyword>
<evidence type="ECO:0000256" key="3">
    <source>
        <dbReference type="ARBA" id="ARBA00022840"/>
    </source>
</evidence>
<dbReference type="InterPro" id="IPR004482">
    <property type="entry name" value="Mg_chelat-rel"/>
</dbReference>
<proteinExistence type="inferred from homology"/>
<dbReference type="Pfam" id="PF13541">
    <property type="entry name" value="ChlI"/>
    <property type="match status" value="1"/>
</dbReference>
<dbReference type="InterPro" id="IPR000523">
    <property type="entry name" value="Mg_chelatse_chII-like_cat_dom"/>
</dbReference>
<dbReference type="InterPro" id="IPR001208">
    <property type="entry name" value="MCM_dom"/>
</dbReference>
<dbReference type="InterPro" id="IPR025158">
    <property type="entry name" value="Mg_chelat-rel_C"/>
</dbReference>
<dbReference type="InterPro" id="IPR020568">
    <property type="entry name" value="Ribosomal_Su5_D2-typ_SF"/>
</dbReference>
<dbReference type="GO" id="GO:0005524">
    <property type="term" value="F:ATP binding"/>
    <property type="evidence" value="ECO:0007669"/>
    <property type="project" value="UniProtKB-KW"/>
</dbReference>
<dbReference type="Pfam" id="PF01078">
    <property type="entry name" value="Mg_chelatase"/>
    <property type="match status" value="1"/>
</dbReference>
<dbReference type="InterPro" id="IPR014721">
    <property type="entry name" value="Ribsml_uS5_D2-typ_fold_subgr"/>
</dbReference>
<dbReference type="GO" id="GO:0003677">
    <property type="term" value="F:DNA binding"/>
    <property type="evidence" value="ECO:0007669"/>
    <property type="project" value="InterPro"/>
</dbReference>
<dbReference type="Gene3D" id="3.30.230.10">
    <property type="match status" value="1"/>
</dbReference>
<feature type="domain" description="AAA+ ATPase" evidence="4">
    <location>
        <begin position="218"/>
        <end position="401"/>
    </location>
</feature>
<name>A0AAJ1P9N9_9BIFI</name>
<dbReference type="CDD" id="cd00009">
    <property type="entry name" value="AAA"/>
    <property type="match status" value="1"/>
</dbReference>
<dbReference type="NCBIfam" id="TIGR00368">
    <property type="entry name" value="YifB family Mg chelatase-like AAA ATPase"/>
    <property type="match status" value="1"/>
</dbReference>
<dbReference type="Pfam" id="PF13335">
    <property type="entry name" value="Mg_chelatase_C"/>
    <property type="match status" value="1"/>
</dbReference>
<dbReference type="InterPro" id="IPR045006">
    <property type="entry name" value="CHLI-like"/>
</dbReference>
<reference evidence="5" key="1">
    <citation type="journal article" date="2023" name="Gut Microbes">
        <title>Characterization of Bifidobacterium kashiwanohense that utilizes both milk- and plant-derived oligosaccharides.</title>
        <authorList>
            <person name="Orihara K."/>
            <person name="Yahagi K."/>
            <person name="Saito Y."/>
            <person name="Watanabe Y."/>
            <person name="Sasai T."/>
            <person name="Hara T."/>
            <person name="Tsukuda N."/>
            <person name="Oki K."/>
            <person name="Fujimoto J."/>
            <person name="Matsuki T."/>
        </authorList>
    </citation>
    <scope>NUCLEOTIDE SEQUENCE</scope>
    <source>
        <strain evidence="5">YIT 13057</strain>
    </source>
</reference>
<dbReference type="Gene3D" id="3.40.50.300">
    <property type="entry name" value="P-loop containing nucleotide triphosphate hydrolases"/>
    <property type="match status" value="1"/>
</dbReference>
<dbReference type="InterPro" id="IPR003593">
    <property type="entry name" value="AAA+_ATPase"/>
</dbReference>
<evidence type="ECO:0000259" key="4">
    <source>
        <dbReference type="SMART" id="SM00382"/>
    </source>
</evidence>
<reference evidence="5" key="2">
    <citation type="submission" date="2023-04" db="EMBL/GenBank/DDBJ databases">
        <authorList>
            <person name="Orihara K."/>
        </authorList>
    </citation>
    <scope>NUCLEOTIDE SEQUENCE</scope>
    <source>
        <strain evidence="5">YIT 13057</strain>
    </source>
</reference>
<dbReference type="PRINTS" id="PR01657">
    <property type="entry name" value="MCMFAMILY"/>
</dbReference>
<dbReference type="SMART" id="SM00382">
    <property type="entry name" value="AAA"/>
    <property type="match status" value="1"/>
</dbReference>
<dbReference type="InterPro" id="IPR027417">
    <property type="entry name" value="P-loop_NTPase"/>
</dbReference>
<evidence type="ECO:0000256" key="2">
    <source>
        <dbReference type="ARBA" id="ARBA00022741"/>
    </source>
</evidence>
<protein>
    <submittedName>
        <fullName evidence="5">YifB family Mg chelatase-like AAA ATPase</fullName>
    </submittedName>
</protein>